<reference evidence="2" key="1">
    <citation type="journal article" date="2019" name="Int. J. Syst. Evol. Microbiol.">
        <title>The Global Catalogue of Microorganisms (GCM) 10K type strain sequencing project: providing services to taxonomists for standard genome sequencing and annotation.</title>
        <authorList>
            <consortium name="The Broad Institute Genomics Platform"/>
            <consortium name="The Broad Institute Genome Sequencing Center for Infectious Disease"/>
            <person name="Wu L."/>
            <person name="Ma J."/>
        </authorList>
    </citation>
    <scope>NUCLEOTIDE SEQUENCE [LARGE SCALE GENOMIC DNA]</scope>
    <source>
        <strain evidence="2">CCUG 57113</strain>
    </source>
</reference>
<dbReference type="RefSeq" id="WP_209745780.1">
    <property type="nucleotide sequence ID" value="NZ_JBHSMH010000101.1"/>
</dbReference>
<comment type="caution">
    <text evidence="1">The sequence shown here is derived from an EMBL/GenBank/DDBJ whole genome shotgun (WGS) entry which is preliminary data.</text>
</comment>
<dbReference type="CDD" id="cd15482">
    <property type="entry name" value="Sialidase_non-viral"/>
    <property type="match status" value="1"/>
</dbReference>
<evidence type="ECO:0000313" key="1">
    <source>
        <dbReference type="EMBL" id="MFC5471506.1"/>
    </source>
</evidence>
<keyword evidence="2" id="KW-1185">Reference proteome</keyword>
<dbReference type="SUPFAM" id="SSF110296">
    <property type="entry name" value="Oligoxyloglucan reducing end-specific cellobiohydrolase"/>
    <property type="match status" value="3"/>
</dbReference>
<dbReference type="Gene3D" id="2.130.10.10">
    <property type="entry name" value="YVTN repeat-like/Quinoprotein amine dehydrogenase"/>
    <property type="match status" value="4"/>
</dbReference>
<name>A0ABW0M1T8_9BACL</name>
<protein>
    <recommendedName>
        <fullName evidence="3">Glycosyl hydrolase</fullName>
    </recommendedName>
</protein>
<dbReference type="InterPro" id="IPR052025">
    <property type="entry name" value="Xyloglucanase_GH74"/>
</dbReference>
<dbReference type="PANTHER" id="PTHR43739:SF5">
    <property type="entry name" value="EXO-ALPHA-SIALIDASE"/>
    <property type="match status" value="1"/>
</dbReference>
<evidence type="ECO:0000313" key="2">
    <source>
        <dbReference type="Proteomes" id="UP001596105"/>
    </source>
</evidence>
<evidence type="ECO:0008006" key="3">
    <source>
        <dbReference type="Google" id="ProtNLM"/>
    </source>
</evidence>
<dbReference type="EMBL" id="JBHSMH010000101">
    <property type="protein sequence ID" value="MFC5471506.1"/>
    <property type="molecule type" value="Genomic_DNA"/>
</dbReference>
<proteinExistence type="predicted"/>
<dbReference type="PANTHER" id="PTHR43739">
    <property type="entry name" value="XYLOGLUCANASE (EUROFUNG)"/>
    <property type="match status" value="1"/>
</dbReference>
<dbReference type="Proteomes" id="UP001596105">
    <property type="component" value="Unassembled WGS sequence"/>
</dbReference>
<dbReference type="InterPro" id="IPR015943">
    <property type="entry name" value="WD40/YVTN_repeat-like_dom_sf"/>
</dbReference>
<organism evidence="1 2">
    <name type="scientific">Cohnella suwonensis</name>
    <dbReference type="NCBI Taxonomy" id="696072"/>
    <lineage>
        <taxon>Bacteria</taxon>
        <taxon>Bacillati</taxon>
        <taxon>Bacillota</taxon>
        <taxon>Bacilli</taxon>
        <taxon>Bacillales</taxon>
        <taxon>Paenibacillaceae</taxon>
        <taxon>Cohnella</taxon>
    </lineage>
</organism>
<sequence length="732" mass="81569">MFTWKNSNLGGGGYITGIVQNPNNRNIIYARCDVAGVFRSTDRGKSWQCINNGMAACHDHSVQSMAISPHNDLLLFRCSGEARGNEMIGSIHKSIDGGNTWTLVSEDVDFYGNGPTRMYGEVIEVDPFQPQTVIAGGYSRGLWVSQDEGIRWTCQGLVGERIGFVHFHPNQRGLVYASTIGDSAICDGWDYEKKGTLNNFLTLLQDTPRGRNGNLYMSNDSGTTWSLIYKRCDMVELAFHPNDPSILLAADIGRGILKSEDFGESWNECGVGLDNHLIIGTLTADPLNPGCFYAAAHVRPHHKDAPSIAIYRTDNCGADWCLINLHNEDDLYDYPDYMNVRWAGWAISKVIVDKEFSNRLYMSNWYGVAVSEDRGLTWNANGFRGTETICAESVYIHPTNHKVFVTLADYTPVISSDGGVSYKSTSFAADRHPASNGIVASRHDESFMMYGIVGDENKFGCMVRSKDGGITGEIVKEWDKGLFVQVLAEDSQHPGSFYALIEGKLKQGAGIYRTSDWGESWNRINDPFTSEIETLPHQAYWIENELLSVVVYQTKNACGTNQLLAVDPHHANTLYVGERTEGLFVTRNCGNSWIRVEGLPFHNHRASVLNLIKADEEREGWLYAGFIREGLWRSKDGGVSWNKLFPLDDRIFNASSVAVRDREMVIACEPLYWSNSPSSVWYSQDLGDTWCDITDPSLGALRWKGIGFDTNTDLHIIGATCGNGLYIAQINK</sequence>
<gene>
    <name evidence="1" type="ORF">ACFPPD_22790</name>
</gene>
<accession>A0ABW0M1T8</accession>